<gene>
    <name evidence="1" type="ORF">BST17_24840</name>
</gene>
<dbReference type="EMBL" id="MVHJ01000033">
    <property type="protein sequence ID" value="ORA02140.1"/>
    <property type="molecule type" value="Genomic_DNA"/>
</dbReference>
<sequence>MSTENPTHAAEVLKQAFRDADIECDWDAEGHAMHALDALKAAGYADPVKLPEPDEDGFWPVELPQHRATAHVYVTPGGQVQYPRYANTPGSARSLAAALLAAADAAEAHS</sequence>
<name>A0A1W9YQS4_MYCBA</name>
<proteinExistence type="predicted"/>
<evidence type="ECO:0000313" key="2">
    <source>
        <dbReference type="Proteomes" id="UP000192366"/>
    </source>
</evidence>
<keyword evidence="2" id="KW-1185">Reference proteome</keyword>
<dbReference type="STRING" id="564198.BST17_24840"/>
<reference evidence="1 2" key="1">
    <citation type="submission" date="2017-02" db="EMBL/GenBank/DDBJ databases">
        <title>The new phylogeny of genus Mycobacterium.</title>
        <authorList>
            <person name="Tortoli E."/>
            <person name="Trovato A."/>
            <person name="Cirillo D.M."/>
        </authorList>
    </citation>
    <scope>NUCLEOTIDE SEQUENCE [LARGE SCALE GENOMIC DNA]</scope>
    <source>
        <strain evidence="1 2">DSM 45578</strain>
    </source>
</reference>
<evidence type="ECO:0000313" key="1">
    <source>
        <dbReference type="EMBL" id="ORA02140.1"/>
    </source>
</evidence>
<dbReference type="Proteomes" id="UP000192366">
    <property type="component" value="Unassembled WGS sequence"/>
</dbReference>
<dbReference type="AlphaFoldDB" id="A0A1W9YQS4"/>
<comment type="caution">
    <text evidence="1">The sequence shown here is derived from an EMBL/GenBank/DDBJ whole genome shotgun (WGS) entry which is preliminary data.</text>
</comment>
<dbReference type="RefSeq" id="WP_083061567.1">
    <property type="nucleotide sequence ID" value="NZ_JACKVM010000014.1"/>
</dbReference>
<organism evidence="1 2">
    <name type="scientific">Mycolicibacterium bacteremicum</name>
    <name type="common">Mycobacterium bacteremicum</name>
    <dbReference type="NCBI Taxonomy" id="564198"/>
    <lineage>
        <taxon>Bacteria</taxon>
        <taxon>Bacillati</taxon>
        <taxon>Actinomycetota</taxon>
        <taxon>Actinomycetes</taxon>
        <taxon>Mycobacteriales</taxon>
        <taxon>Mycobacteriaceae</taxon>
        <taxon>Mycolicibacterium</taxon>
    </lineage>
</organism>
<protein>
    <submittedName>
        <fullName evidence="1">Uncharacterized protein</fullName>
    </submittedName>
</protein>
<accession>A0A1W9YQS4</accession>